<dbReference type="Proteomes" id="UP001157440">
    <property type="component" value="Unassembled WGS sequence"/>
</dbReference>
<dbReference type="AlphaFoldDB" id="A0AA37TBR5"/>
<organism evidence="2 3">
    <name type="scientific">Methylobacterium tardum</name>
    <dbReference type="NCBI Taxonomy" id="374432"/>
    <lineage>
        <taxon>Bacteria</taxon>
        <taxon>Pseudomonadati</taxon>
        <taxon>Pseudomonadota</taxon>
        <taxon>Alphaproteobacteria</taxon>
        <taxon>Hyphomicrobiales</taxon>
        <taxon>Methylobacteriaceae</taxon>
        <taxon>Methylobacterium</taxon>
    </lineage>
</organism>
<dbReference type="InterPro" id="IPR036465">
    <property type="entry name" value="vWFA_dom_sf"/>
</dbReference>
<evidence type="ECO:0000313" key="3">
    <source>
        <dbReference type="Proteomes" id="UP001157440"/>
    </source>
</evidence>
<keyword evidence="3" id="KW-1185">Reference proteome</keyword>
<gene>
    <name evidence="2" type="ORF">GCM10007890_09670</name>
</gene>
<dbReference type="Gene3D" id="3.40.50.410">
    <property type="entry name" value="von Willebrand factor, type A domain"/>
    <property type="match status" value="1"/>
</dbReference>
<comment type="caution">
    <text evidence="2">The sequence shown here is derived from an EMBL/GenBank/DDBJ whole genome shotgun (WGS) entry which is preliminary data.</text>
</comment>
<reference evidence="3" key="1">
    <citation type="journal article" date="2019" name="Int. J. Syst. Evol. Microbiol.">
        <title>The Global Catalogue of Microorganisms (GCM) 10K type strain sequencing project: providing services to taxonomists for standard genome sequencing and annotation.</title>
        <authorList>
            <consortium name="The Broad Institute Genomics Platform"/>
            <consortium name="The Broad Institute Genome Sequencing Center for Infectious Disease"/>
            <person name="Wu L."/>
            <person name="Ma J."/>
        </authorList>
    </citation>
    <scope>NUCLEOTIDE SEQUENCE [LARGE SCALE GENOMIC DNA]</scope>
    <source>
        <strain evidence="3">NBRC 103632</strain>
    </source>
</reference>
<dbReference type="SUPFAM" id="SSF53300">
    <property type="entry name" value="vWA-like"/>
    <property type="match status" value="1"/>
</dbReference>
<dbReference type="InterPro" id="IPR028087">
    <property type="entry name" value="Tad_N"/>
</dbReference>
<dbReference type="EMBL" id="BSPL01000008">
    <property type="protein sequence ID" value="GLS68955.1"/>
    <property type="molecule type" value="Genomic_DNA"/>
</dbReference>
<evidence type="ECO:0000259" key="1">
    <source>
        <dbReference type="Pfam" id="PF13400"/>
    </source>
</evidence>
<sequence length="438" mass="47187">MPELLIRLSAWLAARARRPESEAGFGQARSGQVAILFAVMAIPMLFASGAAIDLGRRNAAKTQLDVAVDAAVLGVITQKTNTLTDVMLTNARTQFLADAAKVPGVTITSFVLTPAPGATQVGLTATYTATVRTTLGSMMNVVTMKIAGQSASVRNVAQYIDFYLLLDNSPSMGLAATTADIANMKRVTSPACAFACHLLNSNGTENTKDNYNIAKKNNIKLRIQVLRDAVANLVTSAKSSMSLTQQFRMEMWTFSDIQTRLIQLTSSLDQVGTAAAQIDLAYSYQDQRDSQTAYERAMAKMTSVIPASGTGVTTADPIRFLFFVTDGVQDTPIDGTMSNASSGFKINSNRFISPISPSTCQAMKNSNIRIGIIYTQYLPLYDNDFYNTNVKPFENNIGPLLKSCASDGLYFPVSTDGDINQAMQQLFSAALASVRITN</sequence>
<dbReference type="RefSeq" id="WP_238195863.1">
    <property type="nucleotide sequence ID" value="NZ_BPQZ01000007.1"/>
</dbReference>
<dbReference type="Pfam" id="PF13400">
    <property type="entry name" value="Tad"/>
    <property type="match status" value="1"/>
</dbReference>
<protein>
    <recommendedName>
        <fullName evidence="1">Putative Flp pilus-assembly TadG-like N-terminal domain-containing protein</fullName>
    </recommendedName>
</protein>
<accession>A0AA37TBR5</accession>
<proteinExistence type="predicted"/>
<name>A0AA37TBR5_9HYPH</name>
<evidence type="ECO:0000313" key="2">
    <source>
        <dbReference type="EMBL" id="GLS68955.1"/>
    </source>
</evidence>
<feature type="domain" description="Putative Flp pilus-assembly TadG-like N-terminal" evidence="1">
    <location>
        <begin position="31"/>
        <end position="73"/>
    </location>
</feature>